<keyword evidence="6 8" id="KW-0472">Membrane</keyword>
<reference evidence="10 11" key="1">
    <citation type="submission" date="2014-04" db="EMBL/GenBank/DDBJ databases">
        <title>Evolutionary Origins and Diversification of the Mycorrhizal Mutualists.</title>
        <authorList>
            <consortium name="DOE Joint Genome Institute"/>
            <consortium name="Mycorrhizal Genomics Consortium"/>
            <person name="Kohler A."/>
            <person name="Kuo A."/>
            <person name="Nagy L.G."/>
            <person name="Floudas D."/>
            <person name="Copeland A."/>
            <person name="Barry K.W."/>
            <person name="Cichocki N."/>
            <person name="Veneault-Fourrey C."/>
            <person name="LaButti K."/>
            <person name="Lindquist E.A."/>
            <person name="Lipzen A."/>
            <person name="Lundell T."/>
            <person name="Morin E."/>
            <person name="Murat C."/>
            <person name="Riley R."/>
            <person name="Ohm R."/>
            <person name="Sun H."/>
            <person name="Tunlid A."/>
            <person name="Henrissat B."/>
            <person name="Grigoriev I.V."/>
            <person name="Hibbett D.S."/>
            <person name="Martin F."/>
        </authorList>
    </citation>
    <scope>NUCLEOTIDE SEQUENCE [LARGE SCALE GENOMIC DNA]</scope>
    <source>
        <strain evidence="10 11">FD-317 M1</strain>
    </source>
</reference>
<dbReference type="InterPro" id="IPR004837">
    <property type="entry name" value="NaCa_Exmemb"/>
</dbReference>
<feature type="transmembrane region" description="Helical" evidence="8">
    <location>
        <begin position="6"/>
        <end position="24"/>
    </location>
</feature>
<comment type="subcellular location">
    <subcellularLocation>
        <location evidence="1">Membrane</location>
        <topology evidence="1">Multi-pass membrane protein</topology>
    </subcellularLocation>
</comment>
<gene>
    <name evidence="10" type="ORF">GYMLUDRAFT_242192</name>
</gene>
<keyword evidence="4 8" id="KW-0812">Transmembrane</keyword>
<dbReference type="GO" id="GO:0008324">
    <property type="term" value="F:monoatomic cation transmembrane transporter activity"/>
    <property type="evidence" value="ECO:0007669"/>
    <property type="project" value="TreeGrafter"/>
</dbReference>
<dbReference type="OrthoDB" id="407410at2759"/>
<organism evidence="10 11">
    <name type="scientific">Collybiopsis luxurians FD-317 M1</name>
    <dbReference type="NCBI Taxonomy" id="944289"/>
    <lineage>
        <taxon>Eukaryota</taxon>
        <taxon>Fungi</taxon>
        <taxon>Dikarya</taxon>
        <taxon>Basidiomycota</taxon>
        <taxon>Agaricomycotina</taxon>
        <taxon>Agaricomycetes</taxon>
        <taxon>Agaricomycetidae</taxon>
        <taxon>Agaricales</taxon>
        <taxon>Marasmiineae</taxon>
        <taxon>Omphalotaceae</taxon>
        <taxon>Collybiopsis</taxon>
        <taxon>Collybiopsis luxurians</taxon>
    </lineage>
</organism>
<dbReference type="GO" id="GO:0016020">
    <property type="term" value="C:membrane"/>
    <property type="evidence" value="ECO:0007669"/>
    <property type="project" value="UniProtKB-SubCell"/>
</dbReference>
<evidence type="ECO:0000256" key="8">
    <source>
        <dbReference type="SAM" id="Phobius"/>
    </source>
</evidence>
<feature type="region of interest" description="Disordered" evidence="7">
    <location>
        <begin position="288"/>
        <end position="336"/>
    </location>
</feature>
<keyword evidence="5 8" id="KW-1133">Transmembrane helix</keyword>
<dbReference type="AlphaFoldDB" id="A0A0D0CJW0"/>
<dbReference type="PANTHER" id="PTHR12266:SF0">
    <property type="entry name" value="MITOCHONDRIAL SODIUM_CALCIUM EXCHANGER PROTEIN"/>
    <property type="match status" value="1"/>
</dbReference>
<feature type="compositionally biased region" description="Polar residues" evidence="7">
    <location>
        <begin position="450"/>
        <end position="475"/>
    </location>
</feature>
<feature type="transmembrane region" description="Helical" evidence="8">
    <location>
        <begin position="200"/>
        <end position="218"/>
    </location>
</feature>
<feature type="transmembrane region" description="Helical" evidence="8">
    <location>
        <begin position="97"/>
        <end position="117"/>
    </location>
</feature>
<comment type="similarity">
    <text evidence="2">Belongs to the Ca(2+):cation antiporter (CaCA) (TC 2.A.19) family.</text>
</comment>
<evidence type="ECO:0000256" key="6">
    <source>
        <dbReference type="ARBA" id="ARBA00023136"/>
    </source>
</evidence>
<dbReference type="HOGENOM" id="CLU_004979_2_0_1"/>
<feature type="domain" description="Sodium/calcium exchanger membrane region" evidence="9">
    <location>
        <begin position="645"/>
        <end position="791"/>
    </location>
</feature>
<evidence type="ECO:0000256" key="4">
    <source>
        <dbReference type="ARBA" id="ARBA00022692"/>
    </source>
</evidence>
<feature type="transmembrane region" description="Helical" evidence="8">
    <location>
        <begin position="230"/>
        <end position="248"/>
    </location>
</feature>
<feature type="transmembrane region" description="Helical" evidence="8">
    <location>
        <begin position="775"/>
        <end position="795"/>
    </location>
</feature>
<feature type="transmembrane region" description="Helical" evidence="8">
    <location>
        <begin position="699"/>
        <end position="725"/>
    </location>
</feature>
<feature type="compositionally biased region" description="Basic residues" evidence="7">
    <location>
        <begin position="382"/>
        <end position="395"/>
    </location>
</feature>
<feature type="transmembrane region" description="Helical" evidence="8">
    <location>
        <begin position="515"/>
        <end position="540"/>
    </location>
</feature>
<dbReference type="Pfam" id="PF01699">
    <property type="entry name" value="Na_Ca_ex"/>
    <property type="match status" value="2"/>
</dbReference>
<name>A0A0D0CJW0_9AGAR</name>
<feature type="compositionally biased region" description="Polar residues" evidence="7">
    <location>
        <begin position="292"/>
        <end position="301"/>
    </location>
</feature>
<evidence type="ECO:0000256" key="7">
    <source>
        <dbReference type="SAM" id="MobiDB-lite"/>
    </source>
</evidence>
<feature type="compositionally biased region" description="Polar residues" evidence="7">
    <location>
        <begin position="322"/>
        <end position="334"/>
    </location>
</feature>
<evidence type="ECO:0000256" key="3">
    <source>
        <dbReference type="ARBA" id="ARBA00022448"/>
    </source>
</evidence>
<feature type="compositionally biased region" description="Polar residues" evidence="7">
    <location>
        <begin position="418"/>
        <end position="438"/>
    </location>
</feature>
<feature type="region of interest" description="Disordered" evidence="7">
    <location>
        <begin position="365"/>
        <end position="475"/>
    </location>
</feature>
<feature type="transmembrane region" description="Helical" evidence="8">
    <location>
        <begin position="584"/>
        <end position="603"/>
    </location>
</feature>
<protein>
    <recommendedName>
        <fullName evidence="9">Sodium/calcium exchanger membrane region domain-containing protein</fullName>
    </recommendedName>
</protein>
<feature type="transmembrane region" description="Helical" evidence="8">
    <location>
        <begin position="746"/>
        <end position="769"/>
    </location>
</feature>
<dbReference type="PANTHER" id="PTHR12266">
    <property type="entry name" value="NA+/CA2+ K+ INDEPENDENT EXCHANGER"/>
    <property type="match status" value="1"/>
</dbReference>
<dbReference type="EMBL" id="KN834765">
    <property type="protein sequence ID" value="KIK63129.1"/>
    <property type="molecule type" value="Genomic_DNA"/>
</dbReference>
<keyword evidence="3" id="KW-0813">Transport</keyword>
<evidence type="ECO:0000256" key="2">
    <source>
        <dbReference type="ARBA" id="ARBA00008170"/>
    </source>
</evidence>
<dbReference type="Gene3D" id="1.20.1420.30">
    <property type="entry name" value="NCX, central ion-binding region"/>
    <property type="match status" value="2"/>
</dbReference>
<feature type="transmembrane region" description="Helical" evidence="8">
    <location>
        <begin position="636"/>
        <end position="656"/>
    </location>
</feature>
<proteinExistence type="inferred from homology"/>
<evidence type="ECO:0000259" key="9">
    <source>
        <dbReference type="Pfam" id="PF01699"/>
    </source>
</evidence>
<sequence length="797" mass="87315">MAPHSFKLIFAIVFLIQCFVWSSGRYGQFQARRDGSLVKRYAEELTGLSSEAECRPIALPVSQQCAHVSEFCEGSSTFLSLQYIQYYFCSEIAPRPFVFVGLIIWLVFLFSTLGISASDFFTPNLATIAQLLGLDEDVAGVTFLAFGNGSPDVFSTFSAMRANSGSLAIGELLGAASFIVSCVVGSICIIKPFSVNPGPFLRDVGFFAAAVSLLLVILRDGTIHPWEAAMMVILYVTYATTVIVGTWWTKRRQRRREREAIVRAEYRDDEVPSSTIFEAPYRDDSVFENTLPVPSTTTRTRAVSFPGPPRIQTEVPRRSHSRTPSPTLGNSPTTPHFAHMPSFSLVGALEFRQVVASLRNEGSASSLSIFDSPITPYAGGHYRSRSSHSRPRSRPRTPSALHDSDRDPWDAALALDNRTPQVRVTPAQNNSRSGSPDLSGSAYFDDPPASMSSSIPTISRTPASPTETESNSESHTYVPIPHTRWQRVKHWMDTCYYILFPTLHRFRSQSILGQIASVFAAPAVLLLTLTLPVVVTPYVVGHNSREKLDSSHSLIDFEEEGTERALIASEEVQDEMHGVGFNKWLTAVQVVLGPLFCIAVLFSGHTHQNWLFLAAAIGGIGASAFIIVFADRGENMAFTMARCFMGFFVALVWIMAIADEVVQMLRTFGLIFGLSDALIGLTIFAVGNSLADLVANMSIAVFAPIMGFSACFGGPMLNILLGVGISGSYIISQTSQPYQLHFGPTLLVSNIGLLILLALTIVVVPLNGYFLSRTWGIFLIACYITLMTISVVVELKY</sequence>
<evidence type="ECO:0000256" key="5">
    <source>
        <dbReference type="ARBA" id="ARBA00022989"/>
    </source>
</evidence>
<feature type="transmembrane region" description="Helical" evidence="8">
    <location>
        <begin position="167"/>
        <end position="188"/>
    </location>
</feature>
<feature type="transmembrane region" description="Helical" evidence="8">
    <location>
        <begin position="610"/>
        <end position="630"/>
    </location>
</feature>
<evidence type="ECO:0000313" key="11">
    <source>
        <dbReference type="Proteomes" id="UP000053593"/>
    </source>
</evidence>
<dbReference type="Proteomes" id="UP000053593">
    <property type="component" value="Unassembled WGS sequence"/>
</dbReference>
<dbReference type="InterPro" id="IPR051359">
    <property type="entry name" value="CaCA_antiporter"/>
</dbReference>
<dbReference type="GO" id="GO:0006874">
    <property type="term" value="P:intracellular calcium ion homeostasis"/>
    <property type="evidence" value="ECO:0007669"/>
    <property type="project" value="TreeGrafter"/>
</dbReference>
<evidence type="ECO:0000313" key="10">
    <source>
        <dbReference type="EMBL" id="KIK63129.1"/>
    </source>
</evidence>
<feature type="transmembrane region" description="Helical" evidence="8">
    <location>
        <begin position="668"/>
        <end position="687"/>
    </location>
</feature>
<accession>A0A0D0CJW0</accession>
<keyword evidence="11" id="KW-1185">Reference proteome</keyword>
<evidence type="ECO:0000256" key="1">
    <source>
        <dbReference type="ARBA" id="ARBA00004141"/>
    </source>
</evidence>
<dbReference type="InterPro" id="IPR044880">
    <property type="entry name" value="NCX_ion-bd_dom_sf"/>
</dbReference>
<feature type="domain" description="Sodium/calcium exchanger membrane region" evidence="9">
    <location>
        <begin position="104"/>
        <end position="243"/>
    </location>
</feature>